<comment type="similarity">
    <text evidence="1">Belongs to the BlaI transcriptional regulatory family.</text>
</comment>
<dbReference type="RefSeq" id="WP_235322343.1">
    <property type="nucleotide sequence ID" value="NZ_JAFBIT010000001.1"/>
</dbReference>
<evidence type="ECO:0000256" key="1">
    <source>
        <dbReference type="ARBA" id="ARBA00011046"/>
    </source>
</evidence>
<evidence type="ECO:0000313" key="6">
    <source>
        <dbReference type="Proteomes" id="UP001299220"/>
    </source>
</evidence>
<dbReference type="Pfam" id="PF03965">
    <property type="entry name" value="Penicillinase_R"/>
    <property type="match status" value="1"/>
</dbReference>
<dbReference type="Proteomes" id="UP001299220">
    <property type="component" value="Unassembled WGS sequence"/>
</dbReference>
<dbReference type="InterPro" id="IPR036390">
    <property type="entry name" value="WH_DNA-bd_sf"/>
</dbReference>
<dbReference type="InterPro" id="IPR005650">
    <property type="entry name" value="BlaI_family"/>
</dbReference>
<evidence type="ECO:0000256" key="3">
    <source>
        <dbReference type="ARBA" id="ARBA00023125"/>
    </source>
</evidence>
<keyword evidence="6" id="KW-1185">Reference proteome</keyword>
<keyword evidence="3" id="KW-0238">DNA-binding</keyword>
<evidence type="ECO:0000313" key="5">
    <source>
        <dbReference type="EMBL" id="MCF2651382.1"/>
    </source>
</evidence>
<dbReference type="InterPro" id="IPR036388">
    <property type="entry name" value="WH-like_DNA-bd_sf"/>
</dbReference>
<dbReference type="Gene3D" id="1.10.10.10">
    <property type="entry name" value="Winged helix-like DNA-binding domain superfamily/Winged helix DNA-binding domain"/>
    <property type="match status" value="1"/>
</dbReference>
<name>A0ABS9CJT8_9FIRM</name>
<organism evidence="5 6">
    <name type="scientific">Anaeromassilibacillus senegalensis</name>
    <dbReference type="NCBI Taxonomy" id="1673717"/>
    <lineage>
        <taxon>Bacteria</taxon>
        <taxon>Bacillati</taxon>
        <taxon>Bacillota</taxon>
        <taxon>Clostridia</taxon>
        <taxon>Eubacteriales</taxon>
        <taxon>Acutalibacteraceae</taxon>
        <taxon>Anaeromassilibacillus</taxon>
    </lineage>
</organism>
<dbReference type="EMBL" id="JAFBIT010000001">
    <property type="protein sequence ID" value="MCF2651382.1"/>
    <property type="molecule type" value="Genomic_DNA"/>
</dbReference>
<evidence type="ECO:0000256" key="4">
    <source>
        <dbReference type="ARBA" id="ARBA00023163"/>
    </source>
</evidence>
<sequence length="129" mass="14517">MKKETLTKSEHEIMSLLWHVDKPLTASEIIELSSDRTWKDSYIHLLINSLLEKGMIRAEGFAKTTKNYARTFIAAVSQEEYAVRQISGKNGLNPDSVVSIVSALIDQAAEPMPLLEALTAMLEEKRRTL</sequence>
<reference evidence="5 6" key="1">
    <citation type="submission" date="2020-12" db="EMBL/GenBank/DDBJ databases">
        <title>Whole genome sequences of gut porcine anaerobes.</title>
        <authorList>
            <person name="Kubasova T."/>
            <person name="Jahodarova E."/>
            <person name="Rychlik I."/>
        </authorList>
    </citation>
    <scope>NUCLEOTIDE SEQUENCE [LARGE SCALE GENOMIC DNA]</scope>
    <source>
        <strain evidence="5 6">An867</strain>
    </source>
</reference>
<keyword evidence="2" id="KW-0805">Transcription regulation</keyword>
<proteinExistence type="inferred from homology"/>
<comment type="caution">
    <text evidence="5">The sequence shown here is derived from an EMBL/GenBank/DDBJ whole genome shotgun (WGS) entry which is preliminary data.</text>
</comment>
<accession>A0ABS9CJT8</accession>
<evidence type="ECO:0000256" key="2">
    <source>
        <dbReference type="ARBA" id="ARBA00023015"/>
    </source>
</evidence>
<gene>
    <name evidence="5" type="ORF">JQM67_02005</name>
</gene>
<dbReference type="SUPFAM" id="SSF46785">
    <property type="entry name" value="Winged helix' DNA-binding domain"/>
    <property type="match status" value="1"/>
</dbReference>
<protein>
    <submittedName>
        <fullName evidence="5">BlaI/MecI/CopY family transcriptional regulator</fullName>
    </submittedName>
</protein>
<keyword evidence="4" id="KW-0804">Transcription</keyword>